<feature type="region of interest" description="Disordered" evidence="1">
    <location>
        <begin position="208"/>
        <end position="232"/>
    </location>
</feature>
<keyword evidence="2" id="KW-0732">Signal</keyword>
<feature type="compositionally biased region" description="Acidic residues" evidence="1">
    <location>
        <begin position="214"/>
        <end position="230"/>
    </location>
</feature>
<evidence type="ECO:0000313" key="4">
    <source>
        <dbReference type="EMBL" id="KAG0719427.1"/>
    </source>
</evidence>
<dbReference type="Pfam" id="PF20146">
    <property type="entry name" value="NRF"/>
    <property type="match status" value="1"/>
</dbReference>
<comment type="caution">
    <text evidence="4">The sequence shown here is derived from an EMBL/GenBank/DDBJ whole genome shotgun (WGS) entry which is preliminary data.</text>
</comment>
<dbReference type="InterPro" id="IPR052728">
    <property type="entry name" value="O2_lipid_transport_reg"/>
</dbReference>
<dbReference type="Proteomes" id="UP000770661">
    <property type="component" value="Unassembled WGS sequence"/>
</dbReference>
<evidence type="ECO:0000256" key="2">
    <source>
        <dbReference type="SAM" id="SignalP"/>
    </source>
</evidence>
<feature type="chain" id="PRO_5035249551" evidence="2">
    <location>
        <begin position="21"/>
        <end position="283"/>
    </location>
</feature>
<evidence type="ECO:0000256" key="1">
    <source>
        <dbReference type="SAM" id="MobiDB-lite"/>
    </source>
</evidence>
<sequence length="283" mass="31482">MIVRRNHLTLLLLNIATVTAGPAAVAHRTLNASLLNTHTGPSDGGSENTRPDAQAFYQSHGPPFSVAQEAIHGAMPPPLWHVLFEEHLDLRLRSNDDYKIRAESQQQRNWLQTLVPFYLPNTKNVSNNCRRDVKAISSGIVNQTQWALRMVDSWGKFTDGVLAGNAMVMGLLDECLMLSVDQYSPQPRAEFKGQYCAFSVSMKPKSTSARWTDLEEGDEEEEGEEEEEDEERVKVLVPGLRMGNVKGLLQVAIPFNLLSTCIPSTCTKEEYGVRLGEERVGNG</sequence>
<dbReference type="EMBL" id="JACEEZ010014531">
    <property type="protein sequence ID" value="KAG0719427.1"/>
    <property type="molecule type" value="Genomic_DNA"/>
</dbReference>
<evidence type="ECO:0000313" key="5">
    <source>
        <dbReference type="Proteomes" id="UP000770661"/>
    </source>
</evidence>
<feature type="signal peptide" evidence="2">
    <location>
        <begin position="1"/>
        <end position="20"/>
    </location>
</feature>
<dbReference type="OrthoDB" id="6361789at2759"/>
<proteinExistence type="predicted"/>
<organism evidence="4 5">
    <name type="scientific">Chionoecetes opilio</name>
    <name type="common">Atlantic snow crab</name>
    <name type="synonym">Cancer opilio</name>
    <dbReference type="NCBI Taxonomy" id="41210"/>
    <lineage>
        <taxon>Eukaryota</taxon>
        <taxon>Metazoa</taxon>
        <taxon>Ecdysozoa</taxon>
        <taxon>Arthropoda</taxon>
        <taxon>Crustacea</taxon>
        <taxon>Multicrustacea</taxon>
        <taxon>Malacostraca</taxon>
        <taxon>Eumalacostraca</taxon>
        <taxon>Eucarida</taxon>
        <taxon>Decapoda</taxon>
        <taxon>Pleocyemata</taxon>
        <taxon>Brachyura</taxon>
        <taxon>Eubrachyura</taxon>
        <taxon>Majoidea</taxon>
        <taxon>Majidae</taxon>
        <taxon>Chionoecetes</taxon>
    </lineage>
</organism>
<accession>A0A8J4Y2U7</accession>
<evidence type="ECO:0000259" key="3">
    <source>
        <dbReference type="SMART" id="SM00703"/>
    </source>
</evidence>
<dbReference type="AlphaFoldDB" id="A0A8J4Y2U7"/>
<dbReference type="PANTHER" id="PTHR11161:SF0">
    <property type="entry name" value="O-ACYLTRANSFERASE LIKE PROTEIN"/>
    <property type="match status" value="1"/>
</dbReference>
<feature type="domain" description="Nose resistant-to-fluoxetine protein N-terminal" evidence="3">
    <location>
        <begin position="126"/>
        <end position="283"/>
    </location>
</feature>
<protein>
    <submittedName>
        <fullName evidence="4">O-acyltransferase like protein</fullName>
    </submittedName>
</protein>
<name>A0A8J4Y2U7_CHIOP</name>
<dbReference type="PANTHER" id="PTHR11161">
    <property type="entry name" value="O-ACYLTRANSFERASE"/>
    <property type="match status" value="1"/>
</dbReference>
<dbReference type="InterPro" id="IPR006621">
    <property type="entry name" value="Nose-resist-to-fluoxetine_N"/>
</dbReference>
<dbReference type="SMART" id="SM00703">
    <property type="entry name" value="NRF"/>
    <property type="match status" value="1"/>
</dbReference>
<reference evidence="4" key="1">
    <citation type="submission" date="2020-07" db="EMBL/GenBank/DDBJ databases">
        <title>The High-quality genome of the commercially important snow crab, Chionoecetes opilio.</title>
        <authorList>
            <person name="Jeong J.-H."/>
            <person name="Ryu S."/>
        </authorList>
    </citation>
    <scope>NUCLEOTIDE SEQUENCE</scope>
    <source>
        <strain evidence="4">MADBK_172401_WGS</strain>
        <tissue evidence="4">Digestive gland</tissue>
    </source>
</reference>
<gene>
    <name evidence="4" type="primary">Oacyl_1</name>
    <name evidence="4" type="ORF">GWK47_050490</name>
</gene>
<keyword evidence="5" id="KW-1185">Reference proteome</keyword>